<feature type="region of interest" description="Disordered" evidence="2">
    <location>
        <begin position="133"/>
        <end position="177"/>
    </location>
</feature>
<reference evidence="3 4" key="1">
    <citation type="submission" date="2024-10" db="EMBL/GenBank/DDBJ databases">
        <authorList>
            <person name="Kim D."/>
        </authorList>
    </citation>
    <scope>NUCLEOTIDE SEQUENCE [LARGE SCALE GENOMIC DNA]</scope>
    <source>
        <strain evidence="3">Taebaek</strain>
    </source>
</reference>
<dbReference type="Pfam" id="PF13561">
    <property type="entry name" value="adh_short_C2"/>
    <property type="match status" value="1"/>
</dbReference>
<dbReference type="InterPro" id="IPR036291">
    <property type="entry name" value="NAD(P)-bd_dom_sf"/>
</dbReference>
<dbReference type="EMBL" id="JBICCN010000054">
    <property type="protein sequence ID" value="KAL3097549.1"/>
    <property type="molecule type" value="Genomic_DNA"/>
</dbReference>
<dbReference type="Proteomes" id="UP001620645">
    <property type="component" value="Unassembled WGS sequence"/>
</dbReference>
<dbReference type="PANTHER" id="PTHR44115">
    <property type="entry name" value="PROTEIN CBG09704"/>
    <property type="match status" value="1"/>
</dbReference>
<evidence type="ECO:0000313" key="4">
    <source>
        <dbReference type="Proteomes" id="UP001620645"/>
    </source>
</evidence>
<feature type="region of interest" description="Disordered" evidence="2">
    <location>
        <begin position="1"/>
        <end position="32"/>
    </location>
</feature>
<dbReference type="PRINTS" id="PR00081">
    <property type="entry name" value="GDHRDH"/>
</dbReference>
<dbReference type="InterPro" id="IPR002347">
    <property type="entry name" value="SDR_fam"/>
</dbReference>
<keyword evidence="4" id="KW-1185">Reference proteome</keyword>
<evidence type="ECO:0000313" key="3">
    <source>
        <dbReference type="EMBL" id="KAL3097549.1"/>
    </source>
</evidence>
<dbReference type="Gene3D" id="3.40.50.720">
    <property type="entry name" value="NAD(P)-binding Rossmann-like Domain"/>
    <property type="match status" value="1"/>
</dbReference>
<comment type="similarity">
    <text evidence="1">Belongs to the short-chain dehydrogenases/reductases (SDR) family.</text>
</comment>
<comment type="caution">
    <text evidence="3">The sequence shown here is derived from an EMBL/GenBank/DDBJ whole genome shotgun (WGS) entry which is preliminary data.</text>
</comment>
<accession>A0ABD2K416</accession>
<proteinExistence type="inferred from homology"/>
<sequence>MNSMSIDESSMEEANFGTEEANTNTSATSTDRRRRFEGKVAIITESNCGIDRATAILFGKEGAKVTIQGTEEAELHRTVVQMVRMADVSQDDILVVEGAIDNDQTLKNLVERTYNKFGQIDVLVNNAGSILQHQRSRQNSNSNNSTSSNNYGYDYTNGQNGAEEEDGGRGRTSSSATAMTSRRTCSIFGALDNDFDFLFNINLKSIAKLTRLCAPYLEETKGAVVNISSFGTQRSLSDYTYYSTIKNALDNYCRSIAVKFAKRDIRVNNINPGFIIGETLDEDDNRANKFELNWIKNHVPMGRGGTAEEIGKVVAFLASDDASYITGATITVDGAVSISSKPTDFF</sequence>
<dbReference type="PANTHER" id="PTHR44115:SF4">
    <property type="entry name" value="OXIDOREDUCTASE"/>
    <property type="match status" value="1"/>
</dbReference>
<organism evidence="3 4">
    <name type="scientific">Heterodera schachtii</name>
    <name type="common">Sugarbeet cyst nematode worm</name>
    <name type="synonym">Tylenchus schachtii</name>
    <dbReference type="NCBI Taxonomy" id="97005"/>
    <lineage>
        <taxon>Eukaryota</taxon>
        <taxon>Metazoa</taxon>
        <taxon>Ecdysozoa</taxon>
        <taxon>Nematoda</taxon>
        <taxon>Chromadorea</taxon>
        <taxon>Rhabditida</taxon>
        <taxon>Tylenchina</taxon>
        <taxon>Tylenchomorpha</taxon>
        <taxon>Tylenchoidea</taxon>
        <taxon>Heteroderidae</taxon>
        <taxon>Heteroderinae</taxon>
        <taxon>Heterodera</taxon>
    </lineage>
</organism>
<dbReference type="PRINTS" id="PR00080">
    <property type="entry name" value="SDRFAMILY"/>
</dbReference>
<dbReference type="Pfam" id="PF00106">
    <property type="entry name" value="adh_short"/>
    <property type="match status" value="1"/>
</dbReference>
<gene>
    <name evidence="3" type="ORF">niasHS_003997</name>
</gene>
<feature type="compositionally biased region" description="Low complexity" evidence="2">
    <location>
        <begin position="137"/>
        <end position="150"/>
    </location>
</feature>
<evidence type="ECO:0000256" key="1">
    <source>
        <dbReference type="RuleBase" id="RU000363"/>
    </source>
</evidence>
<feature type="compositionally biased region" description="Polar residues" evidence="2">
    <location>
        <begin position="20"/>
        <end position="29"/>
    </location>
</feature>
<name>A0ABD2K416_HETSC</name>
<dbReference type="AlphaFoldDB" id="A0ABD2K416"/>
<evidence type="ECO:0000256" key="2">
    <source>
        <dbReference type="SAM" id="MobiDB-lite"/>
    </source>
</evidence>
<dbReference type="SUPFAM" id="SSF51735">
    <property type="entry name" value="NAD(P)-binding Rossmann-fold domains"/>
    <property type="match status" value="1"/>
</dbReference>
<protein>
    <submittedName>
        <fullName evidence="3">Uncharacterized protein</fullName>
    </submittedName>
</protein>